<feature type="transmembrane region" description="Helical" evidence="10">
    <location>
        <begin position="35"/>
        <end position="60"/>
    </location>
</feature>
<comment type="function">
    <text evidence="9">The phosphoenolpyruvate-dependent sugar phosphotransferase system (PTS), a major carbohydrate active -transport system, catalyzes the phosphorylation of incoming sugar substrates concomitant with their translocation across the cell membrane.</text>
</comment>
<dbReference type="EMBL" id="AJAQ01000033">
    <property type="protein sequence ID" value="EOH91819.1"/>
    <property type="molecule type" value="Genomic_DNA"/>
</dbReference>
<proteinExistence type="predicted"/>
<gene>
    <name evidence="12" type="ORF">UAU_03121</name>
</gene>
<dbReference type="GO" id="GO:0008982">
    <property type="term" value="F:protein-N(PI)-phosphohistidine-sugar phosphotransferase activity"/>
    <property type="evidence" value="ECO:0007669"/>
    <property type="project" value="UniProtKB-UniRule"/>
</dbReference>
<evidence type="ECO:0000256" key="9">
    <source>
        <dbReference type="PIRNR" id="PIRNR006351"/>
    </source>
</evidence>
<dbReference type="InterPro" id="IPR003352">
    <property type="entry name" value="PTS_EIIC"/>
</dbReference>
<feature type="transmembrane region" description="Helical" evidence="10">
    <location>
        <begin position="80"/>
        <end position="102"/>
    </location>
</feature>
<dbReference type="PANTHER" id="PTHR33989">
    <property type="match status" value="1"/>
</dbReference>
<dbReference type="PATRIC" id="fig|1158607.3.peg.3107"/>
<feature type="transmembrane region" description="Helical" evidence="10">
    <location>
        <begin position="415"/>
        <end position="435"/>
    </location>
</feature>
<keyword evidence="4 9" id="KW-0762">Sugar transport</keyword>
<feature type="transmembrane region" description="Helical" evidence="10">
    <location>
        <begin position="308"/>
        <end position="330"/>
    </location>
</feature>
<dbReference type="PROSITE" id="PS51105">
    <property type="entry name" value="PTS_EIIC_TYPE_3"/>
    <property type="match status" value="1"/>
</dbReference>
<evidence type="ECO:0000256" key="7">
    <source>
        <dbReference type="ARBA" id="ARBA00022989"/>
    </source>
</evidence>
<evidence type="ECO:0000313" key="13">
    <source>
        <dbReference type="Proteomes" id="UP000013782"/>
    </source>
</evidence>
<protein>
    <recommendedName>
        <fullName evidence="9">Permease IIC component</fullName>
    </recommendedName>
</protein>
<evidence type="ECO:0000259" key="11">
    <source>
        <dbReference type="PROSITE" id="PS51105"/>
    </source>
</evidence>
<evidence type="ECO:0000256" key="3">
    <source>
        <dbReference type="ARBA" id="ARBA00022475"/>
    </source>
</evidence>
<dbReference type="InterPro" id="IPR004501">
    <property type="entry name" value="PTS_EIIC_3"/>
</dbReference>
<evidence type="ECO:0000256" key="8">
    <source>
        <dbReference type="ARBA" id="ARBA00023136"/>
    </source>
</evidence>
<accession>R2SUQ3</accession>
<dbReference type="Pfam" id="PF02378">
    <property type="entry name" value="PTS_EIIC"/>
    <property type="match status" value="1"/>
</dbReference>
<dbReference type="eggNOG" id="COG1455">
    <property type="taxonomic scope" value="Bacteria"/>
</dbReference>
<feature type="transmembrane region" description="Helical" evidence="10">
    <location>
        <begin position="167"/>
        <end position="188"/>
    </location>
</feature>
<dbReference type="GO" id="GO:1901264">
    <property type="term" value="P:carbohydrate derivative transport"/>
    <property type="evidence" value="ECO:0007669"/>
    <property type="project" value="TreeGrafter"/>
</dbReference>
<keyword evidence="3 9" id="KW-1003">Cell membrane</keyword>
<dbReference type="Proteomes" id="UP000013782">
    <property type="component" value="Unassembled WGS sequence"/>
</dbReference>
<feature type="transmembrane region" description="Helical" evidence="10">
    <location>
        <begin position="114"/>
        <end position="133"/>
    </location>
</feature>
<dbReference type="HOGENOM" id="CLU_029688_1_0_9"/>
<keyword evidence="6 10" id="KW-0812">Transmembrane</keyword>
<dbReference type="STRING" id="160454.RV10_GL005023"/>
<dbReference type="NCBIfam" id="TIGR00410">
    <property type="entry name" value="lacE"/>
    <property type="match status" value="1"/>
</dbReference>
<feature type="domain" description="PTS EIIC type-3" evidence="11">
    <location>
        <begin position="16"/>
        <end position="435"/>
    </location>
</feature>
<comment type="subcellular location">
    <subcellularLocation>
        <location evidence="1">Cell membrane</location>
        <topology evidence="1">Multi-pass membrane protein</topology>
    </subcellularLocation>
</comment>
<reference evidence="12 13" key="1">
    <citation type="submission" date="2013-02" db="EMBL/GenBank/DDBJ databases">
        <title>The Genome Sequence of Enterococcus pallens BAA-351.</title>
        <authorList>
            <consortium name="The Broad Institute Genome Sequencing Platform"/>
            <consortium name="The Broad Institute Genome Sequencing Center for Infectious Disease"/>
            <person name="Earl A.M."/>
            <person name="Gilmore M.S."/>
            <person name="Lebreton F."/>
            <person name="Walker B."/>
            <person name="Young S.K."/>
            <person name="Zeng Q."/>
            <person name="Gargeya S."/>
            <person name="Fitzgerald M."/>
            <person name="Haas B."/>
            <person name="Abouelleil A."/>
            <person name="Alvarado L."/>
            <person name="Arachchi H.M."/>
            <person name="Berlin A.M."/>
            <person name="Chapman S.B."/>
            <person name="Dewar J."/>
            <person name="Goldberg J."/>
            <person name="Griggs A."/>
            <person name="Gujja S."/>
            <person name="Hansen M."/>
            <person name="Howarth C."/>
            <person name="Imamovic A."/>
            <person name="Larimer J."/>
            <person name="McCowan C."/>
            <person name="Murphy C."/>
            <person name="Neiman D."/>
            <person name="Pearson M."/>
            <person name="Priest M."/>
            <person name="Roberts A."/>
            <person name="Saif S."/>
            <person name="Shea T."/>
            <person name="Sisk P."/>
            <person name="Sykes S."/>
            <person name="Wortman J."/>
            <person name="Nusbaum C."/>
            <person name="Birren B."/>
        </authorList>
    </citation>
    <scope>NUCLEOTIDE SEQUENCE [LARGE SCALE GENOMIC DNA]</scope>
    <source>
        <strain evidence="12 13">ATCC BAA-351</strain>
    </source>
</reference>
<evidence type="ECO:0000256" key="4">
    <source>
        <dbReference type="ARBA" id="ARBA00022597"/>
    </source>
</evidence>
<feature type="transmembrane region" description="Helical" evidence="10">
    <location>
        <begin position="263"/>
        <end position="288"/>
    </location>
</feature>
<comment type="caution">
    <text evidence="12">The sequence shown here is derived from an EMBL/GenBank/DDBJ whole genome shotgun (WGS) entry which is preliminary data.</text>
</comment>
<evidence type="ECO:0000256" key="6">
    <source>
        <dbReference type="ARBA" id="ARBA00022692"/>
    </source>
</evidence>
<sequence length="458" mass="49680">MNRSMDGSNSKLFTFLEKTLMGPLGKLAQFKIVRAIMGAGMGAIPFTIVGSMFLVFNILPMTFPFLENIFNSTFFRVSELYMLANSTTMGILALYFCVGLGYEYTKIIAEEEDLNMAPITGALLSLFSFFMAIPQLVFENGSMVRVNDAEQAIINGWAIGSDGVARLGTVGIFTGIIMAVIAVQLYRLCVAKNWVIRMPEQVPEGVSRAFTALIPAFLVAFVVLILVGILVAFNTDIFQLVAIPFGFVTGLTNSWLGVMVIYFLVHALWLVGIHGANIIFSLITPITLGNMAMNADGAHIPLAGEFNNAFVTVGGSGATLGFCFFLVYMAKSEQLKVLGKAALVPAIFNINEPLIFGVPLIYNPYLAIPFFLAPMASASIAYFAIQLEIIRPVIANMPWPSPVGVGAFISTGGDWKAAVVAIICAVVAFIIYLPFIRSYDKRLVNEELANLKEAEATV</sequence>
<organism evidence="12 13">
    <name type="scientific">Enterococcus pallens ATCC BAA-351</name>
    <dbReference type="NCBI Taxonomy" id="1158607"/>
    <lineage>
        <taxon>Bacteria</taxon>
        <taxon>Bacillati</taxon>
        <taxon>Bacillota</taxon>
        <taxon>Bacilli</taxon>
        <taxon>Lactobacillales</taxon>
        <taxon>Enterococcaceae</taxon>
        <taxon>Enterococcus</taxon>
    </lineage>
</organism>
<feature type="transmembrane region" description="Helical" evidence="10">
    <location>
        <begin position="368"/>
        <end position="385"/>
    </location>
</feature>
<dbReference type="GO" id="GO:0009401">
    <property type="term" value="P:phosphoenolpyruvate-dependent sugar phosphotransferase system"/>
    <property type="evidence" value="ECO:0007669"/>
    <property type="project" value="UniProtKB-KW"/>
</dbReference>
<dbReference type="NCBIfam" id="NF007157">
    <property type="entry name" value="PRK09592.1"/>
    <property type="match status" value="1"/>
</dbReference>
<keyword evidence="8 9" id="KW-0472">Membrane</keyword>
<feature type="transmembrane region" description="Helical" evidence="10">
    <location>
        <begin position="237"/>
        <end position="256"/>
    </location>
</feature>
<dbReference type="PIRSF" id="PIRSF006351">
    <property type="entry name" value="PTS_EIIC-Cellobiose"/>
    <property type="match status" value="1"/>
</dbReference>
<name>R2SUQ3_9ENTE</name>
<evidence type="ECO:0000313" key="12">
    <source>
        <dbReference type="EMBL" id="EOH91819.1"/>
    </source>
</evidence>
<dbReference type="InterPro" id="IPR051088">
    <property type="entry name" value="PTS_Sugar-EIIC/EIIB"/>
</dbReference>
<dbReference type="PANTHER" id="PTHR33989:SF8">
    <property type="entry name" value="PERMEASE IIC COMPONENT"/>
    <property type="match status" value="1"/>
</dbReference>
<evidence type="ECO:0000256" key="5">
    <source>
        <dbReference type="ARBA" id="ARBA00022683"/>
    </source>
</evidence>
<feature type="transmembrane region" description="Helical" evidence="10">
    <location>
        <begin position="209"/>
        <end position="231"/>
    </location>
</feature>
<evidence type="ECO:0000256" key="1">
    <source>
        <dbReference type="ARBA" id="ARBA00004651"/>
    </source>
</evidence>
<keyword evidence="2 9" id="KW-0813">Transport</keyword>
<keyword evidence="5" id="KW-0598">Phosphotransferase system</keyword>
<keyword evidence="13" id="KW-1185">Reference proteome</keyword>
<keyword evidence="7 10" id="KW-1133">Transmembrane helix</keyword>
<dbReference type="GO" id="GO:0005886">
    <property type="term" value="C:plasma membrane"/>
    <property type="evidence" value="ECO:0007669"/>
    <property type="project" value="UniProtKB-SubCell"/>
</dbReference>
<evidence type="ECO:0000256" key="2">
    <source>
        <dbReference type="ARBA" id="ARBA00022448"/>
    </source>
</evidence>
<evidence type="ECO:0000256" key="10">
    <source>
        <dbReference type="SAM" id="Phobius"/>
    </source>
</evidence>
<dbReference type="AlphaFoldDB" id="R2SUQ3"/>
<dbReference type="InterPro" id="IPR004796">
    <property type="entry name" value="PTS_IIC_cello"/>
</dbReference>